<gene>
    <name evidence="1" type="primary">WBGene00281853</name>
</gene>
<keyword evidence="2" id="KW-1185">Reference proteome</keyword>
<dbReference type="PANTHER" id="PTHR37437:SF1">
    <property type="entry name" value="LIPOCALIN-RELATED PROTEIN"/>
    <property type="match status" value="1"/>
</dbReference>
<evidence type="ECO:0000313" key="2">
    <source>
        <dbReference type="Proteomes" id="UP000005239"/>
    </source>
</evidence>
<dbReference type="Proteomes" id="UP000005239">
    <property type="component" value="Unassembled WGS sequence"/>
</dbReference>
<evidence type="ECO:0000313" key="1">
    <source>
        <dbReference type="EnsemblMetazoa" id="PPA43484.1"/>
    </source>
</evidence>
<reference evidence="1" key="2">
    <citation type="submission" date="2022-06" db="UniProtKB">
        <authorList>
            <consortium name="EnsemblMetazoa"/>
        </authorList>
    </citation>
    <scope>IDENTIFICATION</scope>
    <source>
        <strain evidence="1">PS312</strain>
    </source>
</reference>
<dbReference type="EnsemblMetazoa" id="PPA43484.1">
    <property type="protein sequence ID" value="PPA43484.1"/>
    <property type="gene ID" value="WBGene00281853"/>
</dbReference>
<name>A0A2A6BH49_PRIPA</name>
<dbReference type="OrthoDB" id="565904at2759"/>
<accession>A0A8R1Z1Y6</accession>
<protein>
    <submittedName>
        <fullName evidence="1">Uncharacterized protein</fullName>
    </submittedName>
</protein>
<dbReference type="AlphaFoldDB" id="A0A2A6BH49"/>
<dbReference type="PANTHER" id="PTHR37437">
    <property type="entry name" value="LIPOCALIN-RELATED PROTEIN-RELATED"/>
    <property type="match status" value="1"/>
</dbReference>
<sequence length="157" mass="18583">MVMRERTDFSFEDTRIHRDASGQMQTETVRGERSRDANVQIPMEGSEKSNQATFWVYKVGPLGRDSFGNWQYEYAITSNCMKDSVLVLARHPKRFDREYKEEVLEWMKGNDANIQFTITNLRSVECYENVYKFGLFNFECDEKYPMLCSNDLYEDSE</sequence>
<accession>A0A2A6BH49</accession>
<reference evidence="2" key="1">
    <citation type="journal article" date="2008" name="Nat. Genet.">
        <title>The Pristionchus pacificus genome provides a unique perspective on nematode lifestyle and parasitism.</title>
        <authorList>
            <person name="Dieterich C."/>
            <person name="Clifton S.W."/>
            <person name="Schuster L.N."/>
            <person name="Chinwalla A."/>
            <person name="Delehaunty K."/>
            <person name="Dinkelacker I."/>
            <person name="Fulton L."/>
            <person name="Fulton R."/>
            <person name="Godfrey J."/>
            <person name="Minx P."/>
            <person name="Mitreva M."/>
            <person name="Roeseler W."/>
            <person name="Tian H."/>
            <person name="Witte H."/>
            <person name="Yang S.P."/>
            <person name="Wilson R.K."/>
            <person name="Sommer R.J."/>
        </authorList>
    </citation>
    <scope>NUCLEOTIDE SEQUENCE [LARGE SCALE GENOMIC DNA]</scope>
    <source>
        <strain evidence="2">PS312</strain>
    </source>
</reference>
<organism evidence="1 2">
    <name type="scientific">Pristionchus pacificus</name>
    <name type="common">Parasitic nematode worm</name>
    <dbReference type="NCBI Taxonomy" id="54126"/>
    <lineage>
        <taxon>Eukaryota</taxon>
        <taxon>Metazoa</taxon>
        <taxon>Ecdysozoa</taxon>
        <taxon>Nematoda</taxon>
        <taxon>Chromadorea</taxon>
        <taxon>Rhabditida</taxon>
        <taxon>Rhabditina</taxon>
        <taxon>Diplogasteromorpha</taxon>
        <taxon>Diplogasteroidea</taxon>
        <taxon>Neodiplogasteridae</taxon>
        <taxon>Pristionchus</taxon>
    </lineage>
</organism>
<proteinExistence type="predicted"/>